<dbReference type="PANTHER" id="PTHR43421">
    <property type="entry name" value="METALLOPROTEASE PMBA"/>
    <property type="match status" value="1"/>
</dbReference>
<keyword evidence="3" id="KW-1185">Reference proteome</keyword>
<dbReference type="EMBL" id="JARYZI010000015">
    <property type="protein sequence ID" value="MDH8679717.1"/>
    <property type="molecule type" value="Genomic_DNA"/>
</dbReference>
<name>A0ABT6NH06_9FIRM</name>
<dbReference type="Pfam" id="PF19289">
    <property type="entry name" value="PmbA_TldD_3rd"/>
    <property type="match status" value="1"/>
</dbReference>
<accession>A0ABT6NH06</accession>
<organism evidence="2 3">
    <name type="scientific">Fusibacter bizertensis</name>
    <dbReference type="NCBI Taxonomy" id="1488331"/>
    <lineage>
        <taxon>Bacteria</taxon>
        <taxon>Bacillati</taxon>
        <taxon>Bacillota</taxon>
        <taxon>Clostridia</taxon>
        <taxon>Eubacteriales</taxon>
        <taxon>Eubacteriales Family XII. Incertae Sedis</taxon>
        <taxon>Fusibacter</taxon>
    </lineage>
</organism>
<comment type="caution">
    <text evidence="2">The sequence shown here is derived from an EMBL/GenBank/DDBJ whole genome shotgun (WGS) entry which is preliminary data.</text>
</comment>
<dbReference type="Proteomes" id="UP001158045">
    <property type="component" value="Unassembled WGS sequence"/>
</dbReference>
<dbReference type="SUPFAM" id="SSF111283">
    <property type="entry name" value="Putative modulator of DNA gyrase, PmbA/TldD"/>
    <property type="match status" value="1"/>
</dbReference>
<evidence type="ECO:0000313" key="3">
    <source>
        <dbReference type="Proteomes" id="UP001158045"/>
    </source>
</evidence>
<dbReference type="RefSeq" id="WP_281095612.1">
    <property type="nucleotide sequence ID" value="NZ_JARYZI010000015.1"/>
</dbReference>
<proteinExistence type="predicted"/>
<dbReference type="InterPro" id="IPR047657">
    <property type="entry name" value="PmbA"/>
</dbReference>
<reference evidence="2 3" key="1">
    <citation type="submission" date="2023-04" db="EMBL/GenBank/DDBJ databases">
        <title>Fusibacter bizertensis strain WBS, isolated from littoral bottom sediments of the Arctic seas - biochemical and genomic analysis.</title>
        <authorList>
            <person name="Brioukhanov A.L."/>
        </authorList>
    </citation>
    <scope>NUCLEOTIDE SEQUENCE [LARGE SCALE GENOMIC DNA]</scope>
    <source>
        <strain evidence="2 3">WBS</strain>
    </source>
</reference>
<evidence type="ECO:0000259" key="1">
    <source>
        <dbReference type="Pfam" id="PF19289"/>
    </source>
</evidence>
<dbReference type="InterPro" id="IPR045569">
    <property type="entry name" value="Metalloprtase-TldD/E_C"/>
</dbReference>
<gene>
    <name evidence="2" type="ORF">QE109_16280</name>
</gene>
<evidence type="ECO:0000313" key="2">
    <source>
        <dbReference type="EMBL" id="MDH8679717.1"/>
    </source>
</evidence>
<protein>
    <submittedName>
        <fullName evidence="2">Metallopeptidase TldD-related protein</fullName>
    </submittedName>
</protein>
<dbReference type="InterPro" id="IPR036059">
    <property type="entry name" value="TldD/PmbA_sf"/>
</dbReference>
<sequence length="408" mass="45959">MKKEFITVFEKETTLKIQSAKIDAIRTKDIVKKGVRVFEDGKIGISGAIGEVDDQVLVERATENLVTDIEYPFDLQRGPVDHRNYNQTPLTTEALLSHTENILKELRENYSEFDFSETVSIKQMGTHMYNSEGLDVKYEDATFELGLILKEKGGPNLFDGFLAYYGRTFDESKFWNQNKEILNAYRNKVELPVEEKLPVFFIGFDTLTGLLTRSLNGELYATGSSLFNGKIGEKLFNEKVNIYQWGNPKQKFSPFFDREGCILPEEKLALVENGKLVNVFTDKKVAKMYNLPHTSAASGEYDGMPALSGTALRLDIDSEDIVKTLDGKKAILVVISSGGDFTPDGDFAAPVQVSFLFDGKKILGKLPEFNIQSNLYKMLGDDYIGTFENPLYYGEESTMEGYYMAISK</sequence>
<feature type="domain" description="Metalloprotease TldD/E C-terminal" evidence="1">
    <location>
        <begin position="207"/>
        <end position="380"/>
    </location>
</feature>
<dbReference type="PANTHER" id="PTHR43421:SF1">
    <property type="entry name" value="METALLOPROTEASE PMBA"/>
    <property type="match status" value="1"/>
</dbReference>